<dbReference type="EMBL" id="MN740467">
    <property type="protein sequence ID" value="QHU27980.1"/>
    <property type="molecule type" value="Genomic_DNA"/>
</dbReference>
<organism evidence="1">
    <name type="scientific">viral metagenome</name>
    <dbReference type="NCBI Taxonomy" id="1070528"/>
    <lineage>
        <taxon>unclassified sequences</taxon>
        <taxon>metagenomes</taxon>
        <taxon>organismal metagenomes</taxon>
    </lineage>
</organism>
<reference evidence="1" key="1">
    <citation type="journal article" date="2020" name="Nature">
        <title>Giant virus diversity and host interactions through global metagenomics.</title>
        <authorList>
            <person name="Schulz F."/>
            <person name="Roux S."/>
            <person name="Paez-Espino D."/>
            <person name="Jungbluth S."/>
            <person name="Walsh D.A."/>
            <person name="Denef V.J."/>
            <person name="McMahon K.D."/>
            <person name="Konstantinidis K.T."/>
            <person name="Eloe-Fadrosh E.A."/>
            <person name="Kyrpides N.C."/>
            <person name="Woyke T."/>
        </authorList>
    </citation>
    <scope>NUCLEOTIDE SEQUENCE</scope>
    <source>
        <strain evidence="1">GVMAG-M-3300027769-26</strain>
    </source>
</reference>
<dbReference type="AlphaFoldDB" id="A0A6C0LCC8"/>
<protein>
    <submittedName>
        <fullName evidence="1">Uncharacterized protein</fullName>
    </submittedName>
</protein>
<proteinExistence type="predicted"/>
<sequence>MNIIKYIFYMLLVADINQAYHLIPCIYNKKYRGIRTLGILRKKCGYIRNATEYALELLIIIDILLPKKMRPELRSGLSSGLRAGDSPSK</sequence>
<name>A0A6C0LCC8_9ZZZZ</name>
<evidence type="ECO:0000313" key="1">
    <source>
        <dbReference type="EMBL" id="QHU27980.1"/>
    </source>
</evidence>
<accession>A0A6C0LCC8</accession>